<dbReference type="InterPro" id="IPR051794">
    <property type="entry name" value="PG_Endopeptidase_C40"/>
</dbReference>
<comment type="caution">
    <text evidence="7">The sequence shown here is derived from an EMBL/GenBank/DDBJ whole genome shotgun (WGS) entry which is preliminary data.</text>
</comment>
<dbReference type="Gene3D" id="6.10.250.3150">
    <property type="match status" value="1"/>
</dbReference>
<dbReference type="EMBL" id="RJSE01000005">
    <property type="protein sequence ID" value="RNL64426.1"/>
    <property type="molecule type" value="Genomic_DNA"/>
</dbReference>
<keyword evidence="3" id="KW-0378">Hydrolase</keyword>
<organism evidence="7 8">
    <name type="scientific">Nocardioides marmoriginsengisoli</name>
    <dbReference type="NCBI Taxonomy" id="661483"/>
    <lineage>
        <taxon>Bacteria</taxon>
        <taxon>Bacillati</taxon>
        <taxon>Actinomycetota</taxon>
        <taxon>Actinomycetes</taxon>
        <taxon>Propionibacteriales</taxon>
        <taxon>Nocardioidaceae</taxon>
        <taxon>Nocardioides</taxon>
    </lineage>
</organism>
<evidence type="ECO:0000313" key="7">
    <source>
        <dbReference type="EMBL" id="RNL64426.1"/>
    </source>
</evidence>
<sequence>MGLAASPTATAKPDLETVKKQVEKLDQQAEAASERYNDAKVKVAETHTRLSALNSDLARQQSLVDGMRKQVAAMVVDQYKGDALSTTSQVILSDNPDAFLENLNTVAAYNSQRGQVMKDFSTELSRLKLRKSAVKAEADRLGKLEKRMKADKAEIDKKAAKARAVLDDLEADARAKLLGGEYTGALPSVPANGRAAVAIRYAMAQVGKRYVYGASGPSSYDCSGLTMRAWGAAGVGLPHSSRAQQGSGMRVAESDLQPGDLVFYYSPVSHVGMYIGNGLIVNAENPRSGVRVTSLHAMPYVGAVRPG</sequence>
<dbReference type="PANTHER" id="PTHR47359:SF3">
    <property type="entry name" value="NLP_P60 DOMAIN-CONTAINING PROTEIN-RELATED"/>
    <property type="match status" value="1"/>
</dbReference>
<keyword evidence="2" id="KW-0645">Protease</keyword>
<keyword evidence="5" id="KW-0175">Coiled coil</keyword>
<dbReference type="InterPro" id="IPR000064">
    <property type="entry name" value="NLP_P60_dom"/>
</dbReference>
<proteinExistence type="inferred from homology"/>
<evidence type="ECO:0000256" key="3">
    <source>
        <dbReference type="ARBA" id="ARBA00022801"/>
    </source>
</evidence>
<dbReference type="GO" id="GO:0006508">
    <property type="term" value="P:proteolysis"/>
    <property type="evidence" value="ECO:0007669"/>
    <property type="project" value="UniProtKB-KW"/>
</dbReference>
<evidence type="ECO:0000256" key="4">
    <source>
        <dbReference type="ARBA" id="ARBA00022807"/>
    </source>
</evidence>
<feature type="coiled-coil region" evidence="5">
    <location>
        <begin position="15"/>
        <end position="42"/>
    </location>
</feature>
<evidence type="ECO:0000313" key="8">
    <source>
        <dbReference type="Proteomes" id="UP000267128"/>
    </source>
</evidence>
<dbReference type="OrthoDB" id="5177647at2"/>
<dbReference type="AlphaFoldDB" id="A0A3N0CMY3"/>
<reference evidence="7 8" key="1">
    <citation type="submission" date="2018-11" db="EMBL/GenBank/DDBJ databases">
        <authorList>
            <person name="Li F."/>
        </authorList>
    </citation>
    <scope>NUCLEOTIDE SEQUENCE [LARGE SCALE GENOMIC DNA]</scope>
    <source>
        <strain evidence="7 8">Gsoil 097</strain>
    </source>
</reference>
<evidence type="ECO:0000259" key="6">
    <source>
        <dbReference type="PROSITE" id="PS51935"/>
    </source>
</evidence>
<dbReference type="Gene3D" id="3.90.1720.10">
    <property type="entry name" value="endopeptidase domain like (from Nostoc punctiforme)"/>
    <property type="match status" value="1"/>
</dbReference>
<comment type="similarity">
    <text evidence="1">Belongs to the peptidase C40 family.</text>
</comment>
<evidence type="ECO:0000256" key="2">
    <source>
        <dbReference type="ARBA" id="ARBA00022670"/>
    </source>
</evidence>
<name>A0A3N0CMY3_9ACTN</name>
<keyword evidence="4" id="KW-0788">Thiol protease</keyword>
<feature type="domain" description="NlpC/P60" evidence="6">
    <location>
        <begin position="192"/>
        <end position="307"/>
    </location>
</feature>
<dbReference type="Proteomes" id="UP000267128">
    <property type="component" value="Unassembled WGS sequence"/>
</dbReference>
<keyword evidence="8" id="KW-1185">Reference proteome</keyword>
<dbReference type="SUPFAM" id="SSF54001">
    <property type="entry name" value="Cysteine proteinases"/>
    <property type="match status" value="1"/>
</dbReference>
<accession>A0A3N0CMY3</accession>
<dbReference type="GO" id="GO:0008234">
    <property type="term" value="F:cysteine-type peptidase activity"/>
    <property type="evidence" value="ECO:0007669"/>
    <property type="project" value="UniProtKB-KW"/>
</dbReference>
<dbReference type="PROSITE" id="PS51935">
    <property type="entry name" value="NLPC_P60"/>
    <property type="match status" value="1"/>
</dbReference>
<evidence type="ECO:0000256" key="5">
    <source>
        <dbReference type="SAM" id="Coils"/>
    </source>
</evidence>
<protein>
    <recommendedName>
        <fullName evidence="6">NlpC/P60 domain-containing protein</fullName>
    </recommendedName>
</protein>
<dbReference type="PANTHER" id="PTHR47359">
    <property type="entry name" value="PEPTIDOGLYCAN DL-ENDOPEPTIDASE CWLO"/>
    <property type="match status" value="1"/>
</dbReference>
<evidence type="ECO:0000256" key="1">
    <source>
        <dbReference type="ARBA" id="ARBA00007074"/>
    </source>
</evidence>
<feature type="coiled-coil region" evidence="5">
    <location>
        <begin position="141"/>
        <end position="172"/>
    </location>
</feature>
<dbReference type="Pfam" id="PF00877">
    <property type="entry name" value="NLPC_P60"/>
    <property type="match status" value="1"/>
</dbReference>
<gene>
    <name evidence="7" type="ORF">EFK50_06840</name>
</gene>
<dbReference type="InterPro" id="IPR038765">
    <property type="entry name" value="Papain-like_cys_pep_sf"/>
</dbReference>